<dbReference type="Pfam" id="PF00067">
    <property type="entry name" value="p450"/>
    <property type="match status" value="1"/>
</dbReference>
<keyword evidence="4 6" id="KW-0408">Iron</keyword>
<comment type="similarity">
    <text evidence="2 7">Belongs to the cytochrome P450 family.</text>
</comment>
<keyword evidence="6 7" id="KW-0349">Heme</keyword>
<dbReference type="PRINTS" id="PR00465">
    <property type="entry name" value="EP450IV"/>
</dbReference>
<reference evidence="8 9" key="1">
    <citation type="journal article" date="2014" name="Genome Biol. Evol.">
        <title>Comparative genomics and transcriptomics analyses reveal divergent lifestyle features of nematode endoparasitic fungus Hirsutella minnesotensis.</title>
        <authorList>
            <person name="Lai Y."/>
            <person name="Liu K."/>
            <person name="Zhang X."/>
            <person name="Zhang X."/>
            <person name="Li K."/>
            <person name="Wang N."/>
            <person name="Shu C."/>
            <person name="Wu Y."/>
            <person name="Wang C."/>
            <person name="Bushley K.E."/>
            <person name="Xiang M."/>
            <person name="Liu X."/>
        </authorList>
    </citation>
    <scope>NUCLEOTIDE SEQUENCE [LARGE SCALE GENOMIC DNA]</scope>
    <source>
        <strain evidence="8 9">3608</strain>
    </source>
</reference>
<dbReference type="PANTHER" id="PTHR47582">
    <property type="entry name" value="P450, PUTATIVE (EUROFUNG)-RELATED"/>
    <property type="match status" value="1"/>
</dbReference>
<dbReference type="AlphaFoldDB" id="A0A0F7ZJ21"/>
<proteinExistence type="inferred from homology"/>
<accession>A0A0F7ZJ21</accession>
<dbReference type="SUPFAM" id="SSF48264">
    <property type="entry name" value="Cytochrome P450"/>
    <property type="match status" value="1"/>
</dbReference>
<evidence type="ECO:0000256" key="5">
    <source>
        <dbReference type="ARBA" id="ARBA00023033"/>
    </source>
</evidence>
<evidence type="ECO:0008006" key="10">
    <source>
        <dbReference type="Google" id="ProtNLM"/>
    </source>
</evidence>
<organism evidence="8 9">
    <name type="scientific">Hirsutella minnesotensis 3608</name>
    <dbReference type="NCBI Taxonomy" id="1043627"/>
    <lineage>
        <taxon>Eukaryota</taxon>
        <taxon>Fungi</taxon>
        <taxon>Dikarya</taxon>
        <taxon>Ascomycota</taxon>
        <taxon>Pezizomycotina</taxon>
        <taxon>Sordariomycetes</taxon>
        <taxon>Hypocreomycetidae</taxon>
        <taxon>Hypocreales</taxon>
        <taxon>Ophiocordycipitaceae</taxon>
        <taxon>Hirsutella</taxon>
    </lineage>
</organism>
<dbReference type="GO" id="GO:0020037">
    <property type="term" value="F:heme binding"/>
    <property type="evidence" value="ECO:0007669"/>
    <property type="project" value="InterPro"/>
</dbReference>
<feature type="binding site" description="axial binding residue" evidence="6">
    <location>
        <position position="255"/>
    </location>
    <ligand>
        <name>heme</name>
        <dbReference type="ChEBI" id="CHEBI:30413"/>
    </ligand>
    <ligandPart>
        <name>Fe</name>
        <dbReference type="ChEBI" id="CHEBI:18248"/>
    </ligandPart>
</feature>
<dbReference type="PANTHER" id="PTHR47582:SF1">
    <property type="entry name" value="P450, PUTATIVE (EUROFUNG)-RELATED"/>
    <property type="match status" value="1"/>
</dbReference>
<dbReference type="InterPro" id="IPR036396">
    <property type="entry name" value="Cyt_P450_sf"/>
</dbReference>
<dbReference type="InterPro" id="IPR053007">
    <property type="entry name" value="CYP450_monoxygenase_sec-met"/>
</dbReference>
<evidence type="ECO:0000256" key="4">
    <source>
        <dbReference type="ARBA" id="ARBA00023004"/>
    </source>
</evidence>
<keyword evidence="5 7" id="KW-0503">Monooxygenase</keyword>
<dbReference type="OrthoDB" id="1470350at2759"/>
<dbReference type="InterPro" id="IPR017972">
    <property type="entry name" value="Cyt_P450_CS"/>
</dbReference>
<dbReference type="PROSITE" id="PS00086">
    <property type="entry name" value="CYTOCHROME_P450"/>
    <property type="match status" value="1"/>
</dbReference>
<keyword evidence="7" id="KW-0560">Oxidoreductase</keyword>
<dbReference type="EMBL" id="KQ030529">
    <property type="protein sequence ID" value="KJZ74131.1"/>
    <property type="molecule type" value="Genomic_DNA"/>
</dbReference>
<name>A0A0F7ZJ21_9HYPO</name>
<evidence type="ECO:0000256" key="6">
    <source>
        <dbReference type="PIRSR" id="PIRSR602403-1"/>
    </source>
</evidence>
<gene>
    <name evidence="8" type="ORF">HIM_06580</name>
</gene>
<dbReference type="GO" id="GO:0004497">
    <property type="term" value="F:monooxygenase activity"/>
    <property type="evidence" value="ECO:0007669"/>
    <property type="project" value="UniProtKB-KW"/>
</dbReference>
<evidence type="ECO:0000256" key="1">
    <source>
        <dbReference type="ARBA" id="ARBA00001971"/>
    </source>
</evidence>
<keyword evidence="9" id="KW-1185">Reference proteome</keyword>
<keyword evidence="3 6" id="KW-0479">Metal-binding</keyword>
<evidence type="ECO:0000313" key="8">
    <source>
        <dbReference type="EMBL" id="KJZ74131.1"/>
    </source>
</evidence>
<dbReference type="InterPro" id="IPR002403">
    <property type="entry name" value="Cyt_P450_E_grp-IV"/>
</dbReference>
<dbReference type="Gene3D" id="1.10.630.10">
    <property type="entry name" value="Cytochrome P450"/>
    <property type="match status" value="1"/>
</dbReference>
<evidence type="ECO:0000256" key="7">
    <source>
        <dbReference type="RuleBase" id="RU000461"/>
    </source>
</evidence>
<dbReference type="GO" id="GO:0016705">
    <property type="term" value="F:oxidoreductase activity, acting on paired donors, with incorporation or reduction of molecular oxygen"/>
    <property type="evidence" value="ECO:0007669"/>
    <property type="project" value="InterPro"/>
</dbReference>
<dbReference type="InterPro" id="IPR001128">
    <property type="entry name" value="Cyt_P450"/>
</dbReference>
<sequence>MLGLQKFSPAGRSSFRARETLVAAFCQYFERGSHLVTNAPNLALVASRYRHNMCHKLSIEDSARTEIGQIAASISSTIPAAFWMLWHVLSDPLVLAECRREIEQSACFLPRQQPDLDNGEGLGGRRGIEFDRLTKSEFCPILVSTWHEVLRYNHTGIAARMVMEETMLGRYLLKKGSTVVIANPVIHSDTSAWGPSANEFQHQRFVRSQKINRDPTLDLRDTSSEKMTTTMTKSSVKNLEKSTACRIFGGGSTLCPGRYLASQEVLSLVALVVLNFDVFPVHGRWVLPGKNVSLTTALPTPYPLKPSDLDSEILRIQLA</sequence>
<evidence type="ECO:0000313" key="9">
    <source>
        <dbReference type="Proteomes" id="UP000054481"/>
    </source>
</evidence>
<protein>
    <recommendedName>
        <fullName evidence="10">Cytochrome P450</fullName>
    </recommendedName>
</protein>
<comment type="cofactor">
    <cofactor evidence="1 6">
        <name>heme</name>
        <dbReference type="ChEBI" id="CHEBI:30413"/>
    </cofactor>
</comment>
<dbReference type="GO" id="GO:0005506">
    <property type="term" value="F:iron ion binding"/>
    <property type="evidence" value="ECO:0007669"/>
    <property type="project" value="InterPro"/>
</dbReference>
<evidence type="ECO:0000256" key="3">
    <source>
        <dbReference type="ARBA" id="ARBA00022723"/>
    </source>
</evidence>
<dbReference type="Proteomes" id="UP000054481">
    <property type="component" value="Unassembled WGS sequence"/>
</dbReference>
<evidence type="ECO:0000256" key="2">
    <source>
        <dbReference type="ARBA" id="ARBA00010617"/>
    </source>
</evidence>